<name>A0A0K2T1Z7_LEPSM</name>
<proteinExistence type="predicted"/>
<accession>A0A0K2T1Z7</accession>
<protein>
    <submittedName>
        <fullName evidence="1">Uncharacterized protein</fullName>
    </submittedName>
</protein>
<evidence type="ECO:0000313" key="1">
    <source>
        <dbReference type="EMBL" id="CDW20043.1"/>
    </source>
</evidence>
<organism evidence="1">
    <name type="scientific">Lepeophtheirus salmonis</name>
    <name type="common">Salmon louse</name>
    <name type="synonym">Caligus salmonis</name>
    <dbReference type="NCBI Taxonomy" id="72036"/>
    <lineage>
        <taxon>Eukaryota</taxon>
        <taxon>Metazoa</taxon>
        <taxon>Ecdysozoa</taxon>
        <taxon>Arthropoda</taxon>
        <taxon>Crustacea</taxon>
        <taxon>Multicrustacea</taxon>
        <taxon>Hexanauplia</taxon>
        <taxon>Copepoda</taxon>
        <taxon>Siphonostomatoida</taxon>
        <taxon>Caligidae</taxon>
        <taxon>Lepeophtheirus</taxon>
    </lineage>
</organism>
<sequence length="94" mass="10809">MIYLYYISTCFVNLSVITIIDFASTRFDLSLVLPSLCLGSKSSCNLVCLYLMHILRFYVGINHIPITIRILDPNEWKKSIVSRPYKASFLVVDK</sequence>
<dbReference type="EMBL" id="HACA01002682">
    <property type="protein sequence ID" value="CDW20043.1"/>
    <property type="molecule type" value="Transcribed_RNA"/>
</dbReference>
<dbReference type="AlphaFoldDB" id="A0A0K2T1Z7"/>
<reference evidence="1" key="1">
    <citation type="submission" date="2014-05" db="EMBL/GenBank/DDBJ databases">
        <authorList>
            <person name="Chronopoulou M."/>
        </authorList>
    </citation>
    <scope>NUCLEOTIDE SEQUENCE</scope>
    <source>
        <tissue evidence="1">Whole organism</tissue>
    </source>
</reference>